<reference evidence="2" key="2">
    <citation type="submission" date="2025-08" db="UniProtKB">
        <authorList>
            <consortium name="RefSeq"/>
        </authorList>
    </citation>
    <scope>IDENTIFICATION</scope>
    <source>
        <tissue evidence="2">Leaf</tissue>
    </source>
</reference>
<accession>A0AC58SV52</accession>
<name>A0AC58SV52_TOBAC</name>
<protein>
    <submittedName>
        <fullName evidence="2">Uncharacterized protein LOC107796041 isoform X1</fullName>
    </submittedName>
</protein>
<evidence type="ECO:0000313" key="1">
    <source>
        <dbReference type="Proteomes" id="UP000790787"/>
    </source>
</evidence>
<evidence type="ECO:0000313" key="2">
    <source>
        <dbReference type="RefSeq" id="XP_075088842.1"/>
    </source>
</evidence>
<reference evidence="1" key="1">
    <citation type="journal article" date="2014" name="Nat. Commun.">
        <title>The tobacco genome sequence and its comparison with those of tomato and potato.</title>
        <authorList>
            <person name="Sierro N."/>
            <person name="Battey J.N."/>
            <person name="Ouadi S."/>
            <person name="Bakaher N."/>
            <person name="Bovet L."/>
            <person name="Willig A."/>
            <person name="Goepfert S."/>
            <person name="Peitsch M.C."/>
            <person name="Ivanov N.V."/>
        </authorList>
    </citation>
    <scope>NUCLEOTIDE SEQUENCE [LARGE SCALE GENOMIC DNA]</scope>
</reference>
<keyword evidence="1" id="KW-1185">Reference proteome</keyword>
<sequence length="232" mass="26632">MYFAGLSPSELFLRGLIGQSPIILDCSQHLQSQGGFLARACEVDMNPSKYHKSKMESSSKIVKHMYVPPGTLARGRRQSFRALGSVRVNAEQRGDTLFSHEEEEMWDTRRSEIRLFEFEKVKKLRGTNWCKNVAELKVGENVAPPSFDQTFEGDTLFPHEEEEMQGTQRSEISILLSQAIRLFRCYCIRTIFIFDLNWNLHGFVVTPRSITSMLCSTVIYYDDVTICSSILR</sequence>
<dbReference type="Proteomes" id="UP000790787">
    <property type="component" value="Chromosome 16"/>
</dbReference>
<organism evidence="1 2">
    <name type="scientific">Nicotiana tabacum</name>
    <name type="common">Common tobacco</name>
    <dbReference type="NCBI Taxonomy" id="4097"/>
    <lineage>
        <taxon>Eukaryota</taxon>
        <taxon>Viridiplantae</taxon>
        <taxon>Streptophyta</taxon>
        <taxon>Embryophyta</taxon>
        <taxon>Tracheophyta</taxon>
        <taxon>Spermatophyta</taxon>
        <taxon>Magnoliopsida</taxon>
        <taxon>eudicotyledons</taxon>
        <taxon>Gunneridae</taxon>
        <taxon>Pentapetalae</taxon>
        <taxon>asterids</taxon>
        <taxon>lamiids</taxon>
        <taxon>Solanales</taxon>
        <taxon>Solanaceae</taxon>
        <taxon>Nicotianoideae</taxon>
        <taxon>Nicotianeae</taxon>
        <taxon>Nicotiana</taxon>
    </lineage>
</organism>
<dbReference type="RefSeq" id="XP_075088842.1">
    <property type="nucleotide sequence ID" value="XM_075232741.1"/>
</dbReference>
<gene>
    <name evidence="2" type="primary">LOC107796041</name>
</gene>
<proteinExistence type="predicted"/>